<evidence type="ECO:0000256" key="1">
    <source>
        <dbReference type="SAM" id="MobiDB-lite"/>
    </source>
</evidence>
<dbReference type="Proteomes" id="UP001217918">
    <property type="component" value="Unassembled WGS sequence"/>
</dbReference>
<reference evidence="3" key="1">
    <citation type="journal article" date="2023" name="Mol. Plant Microbe Interact.">
        <title>Elucidating the Obligate Nature and Biological Capacity of an Invasive Fungal Corn Pathogen.</title>
        <authorList>
            <person name="MacCready J.S."/>
            <person name="Roggenkamp E.M."/>
            <person name="Gdanetz K."/>
            <person name="Chilvers M.I."/>
        </authorList>
    </citation>
    <scope>NUCLEOTIDE SEQUENCE</scope>
    <source>
        <strain evidence="3">PM02</strain>
    </source>
</reference>
<feature type="domain" description="C2H2-type" evidence="2">
    <location>
        <begin position="103"/>
        <end position="126"/>
    </location>
</feature>
<evidence type="ECO:0000313" key="4">
    <source>
        <dbReference type="Proteomes" id="UP001217918"/>
    </source>
</evidence>
<dbReference type="AlphaFoldDB" id="A0AAD9IC84"/>
<protein>
    <recommendedName>
        <fullName evidence="2">C2H2-type domain-containing protein</fullName>
    </recommendedName>
</protein>
<feature type="region of interest" description="Disordered" evidence="1">
    <location>
        <begin position="1"/>
        <end position="29"/>
    </location>
</feature>
<dbReference type="PROSITE" id="PS00028">
    <property type="entry name" value="ZINC_FINGER_C2H2_1"/>
    <property type="match status" value="1"/>
</dbReference>
<proteinExistence type="predicted"/>
<comment type="caution">
    <text evidence="3">The sequence shown here is derived from an EMBL/GenBank/DDBJ whole genome shotgun (WGS) entry which is preliminary data.</text>
</comment>
<dbReference type="InterPro" id="IPR013087">
    <property type="entry name" value="Znf_C2H2_type"/>
</dbReference>
<evidence type="ECO:0000313" key="3">
    <source>
        <dbReference type="EMBL" id="KAK2074227.1"/>
    </source>
</evidence>
<keyword evidence="4" id="KW-1185">Reference proteome</keyword>
<organism evidence="3 4">
    <name type="scientific">Phyllachora maydis</name>
    <dbReference type="NCBI Taxonomy" id="1825666"/>
    <lineage>
        <taxon>Eukaryota</taxon>
        <taxon>Fungi</taxon>
        <taxon>Dikarya</taxon>
        <taxon>Ascomycota</taxon>
        <taxon>Pezizomycotina</taxon>
        <taxon>Sordariomycetes</taxon>
        <taxon>Sordariomycetidae</taxon>
        <taxon>Phyllachorales</taxon>
        <taxon>Phyllachoraceae</taxon>
        <taxon>Phyllachora</taxon>
    </lineage>
</organism>
<dbReference type="Pfam" id="PF20150">
    <property type="entry name" value="2EXR"/>
    <property type="match status" value="1"/>
</dbReference>
<evidence type="ECO:0000259" key="2">
    <source>
        <dbReference type="PROSITE" id="PS00028"/>
    </source>
</evidence>
<dbReference type="EMBL" id="JAQQPM010000008">
    <property type="protein sequence ID" value="KAK2074227.1"/>
    <property type="molecule type" value="Genomic_DNA"/>
</dbReference>
<sequence length="406" mass="46427">MSTHADSDLANKDAQQAAREPAETPSFPRFPALPAEIRLEIWKHHFASCLPAPKVYRLAGGTPLHPCRYPNCDVGPRGQENDHYRRHRQTMDKSTARAFQVHCPYPNCSVVYWLEKGLKRHERCMHEGDTFYYPCERCDRVFYRGDAHRAHLVLCGVRPLRPSSPMPACDHPKPWRLDRAFAQNTMAISWEAYAVAVPRLRELRTRLFEADNGGATIFIDWRADAAAICSAPFPPHAQATRIFALNPGLRWPRRGVGMVRTLVVEKPRDWKTSPVGRGLWWDGLALWVANVAALPVLRTILVWQVEGCYDEKDGRRFEALRELLGQKRKKVKRKKLEATMMIDHRVYRKHRLVGVKAEELQAWKDGEAARLAGVKAGLLEMEARRSAEFARQLQSMKGIPAIFSQL</sequence>
<feature type="compositionally biased region" description="Basic and acidic residues" evidence="1">
    <location>
        <begin position="1"/>
        <end position="11"/>
    </location>
</feature>
<accession>A0AAD9IC84</accession>
<gene>
    <name evidence="3" type="ORF">P8C59_008448</name>
</gene>
<name>A0AAD9IC84_9PEZI</name>
<dbReference type="InterPro" id="IPR045518">
    <property type="entry name" value="2EXR"/>
</dbReference>